<organism evidence="3 4">
    <name type="scientific">Thalassobacterium sedimentorum</name>
    <dbReference type="NCBI Taxonomy" id="3041258"/>
    <lineage>
        <taxon>Bacteria</taxon>
        <taxon>Pseudomonadati</taxon>
        <taxon>Verrucomicrobiota</taxon>
        <taxon>Opitutia</taxon>
        <taxon>Puniceicoccales</taxon>
        <taxon>Coraliomargaritaceae</taxon>
        <taxon>Thalassobacterium</taxon>
    </lineage>
</organism>
<evidence type="ECO:0000313" key="3">
    <source>
        <dbReference type="EMBL" id="MDQ8192986.1"/>
    </source>
</evidence>
<dbReference type="InterPro" id="IPR000421">
    <property type="entry name" value="FA58C"/>
</dbReference>
<feature type="signal peptide" evidence="1">
    <location>
        <begin position="1"/>
        <end position="21"/>
    </location>
</feature>
<keyword evidence="1" id="KW-0732">Signal</keyword>
<dbReference type="PROSITE" id="PS50022">
    <property type="entry name" value="FA58C_3"/>
    <property type="match status" value="1"/>
</dbReference>
<gene>
    <name evidence="3" type="ORF">QEH59_01015</name>
</gene>
<dbReference type="Pfam" id="PF00754">
    <property type="entry name" value="F5_F8_type_C"/>
    <property type="match status" value="1"/>
</dbReference>
<comment type="caution">
    <text evidence="3">The sequence shown here is derived from an EMBL/GenBank/DDBJ whole genome shotgun (WGS) entry which is preliminary data.</text>
</comment>
<dbReference type="Gene3D" id="3.20.20.80">
    <property type="entry name" value="Glycosidases"/>
    <property type="match status" value="1"/>
</dbReference>
<proteinExistence type="predicted"/>
<reference evidence="3 4" key="1">
    <citation type="submission" date="2023-04" db="EMBL/GenBank/DDBJ databases">
        <title>A novel bacteria isolated from coastal sediment.</title>
        <authorList>
            <person name="Liu X.-J."/>
            <person name="Du Z.-J."/>
        </authorList>
    </citation>
    <scope>NUCLEOTIDE SEQUENCE [LARGE SCALE GENOMIC DNA]</scope>
    <source>
        <strain evidence="3 4">SDUM461004</strain>
    </source>
</reference>
<accession>A0ABU1AE05</accession>
<dbReference type="EMBL" id="JARXIC010000001">
    <property type="protein sequence ID" value="MDQ8192986.1"/>
    <property type="molecule type" value="Genomic_DNA"/>
</dbReference>
<feature type="domain" description="F5/8 type C" evidence="2">
    <location>
        <begin position="842"/>
        <end position="980"/>
    </location>
</feature>
<protein>
    <submittedName>
        <fullName evidence="3">Discoidin domain-containing protein</fullName>
    </submittedName>
</protein>
<evidence type="ECO:0000259" key="2">
    <source>
        <dbReference type="PROSITE" id="PS50022"/>
    </source>
</evidence>
<evidence type="ECO:0000256" key="1">
    <source>
        <dbReference type="SAM" id="SignalP"/>
    </source>
</evidence>
<keyword evidence="4" id="KW-1185">Reference proteome</keyword>
<dbReference type="SUPFAM" id="SSF49344">
    <property type="entry name" value="CBD9-like"/>
    <property type="match status" value="1"/>
</dbReference>
<dbReference type="Proteomes" id="UP001243717">
    <property type="component" value="Unassembled WGS sequence"/>
</dbReference>
<dbReference type="InterPro" id="IPR008979">
    <property type="entry name" value="Galactose-bd-like_sf"/>
</dbReference>
<sequence length="980" mass="109057">MLNLIRKSTSLAACLTAAAFAPIIAEGQIEAPSIDSSYQIDGSFAEPFWKQLEWQDSFHALKSDAPAPDATRFTVAVTDDALLIGIIADVDKGLIANQANQTTVANPTLVGYGKEPGLELFIAPSADGDQYGQWYVTTAGLANDIWRKAGTGAGGLTSWRSQAEVASQVNEGKWFVEMAIPLAAFKYTPESAEQDWRIMLGRVHPRKDGRPVSYSTHAPLSDNFHELANYVPLHMEHSGLEDFLWMIRPVNDGKVIQGTNGTLEYQLEIVADRMEKEGAEFRDVQIDGTLETTQGAVEASSMVALKSSRSSMVNLTFPLSAKDAPKTGTLKLSLAAKELPNRALALHVQDVPLDFKPISIHVTQPAYRNSIYATEDIDAIEAAVSLAVAPEDLRNARLTAALYASGNDQPVASQELDMTELQSNVRLELEQKLAVGSYQLQVSVQKPDGTQWQTKELIRSLPAAPYDEWRIDADKVLLRNGEPFLPYGWFGWKTEADPAIEGINTVHVYHLPNQGIEKTLAFMDRMAEEGVVCLTDPWPAALYRKNQKQPMSVAEEEQLRQYVRRLRDHKALLAYYIYDEPEFVPVLPERLNRAYEIIQEEDPYHPCIILNMQFDAIDRYASAADIIMPDPYPSFRENMGPISGIVKVAKHLKEAKRASEGRQAIWVTPQAFEWDAQTPAARAPNFLELRNQQIQGIVTGSKGFIWWIYGRQLNDKNLELGMPFLAREAQLLKSAILAPDVEEELQITADDTSHLHSAVRKVGEHTYIFVVNTSPESMGAVNFHLPSLGTTALQVVSEKRDVRVGNGKWRDTFEGYAAHVYTTDPHYEFGQTVLAVQRRIDESLAKLGKPGNLAFRGLGAEIETSTHYEFGTYPKRLNDGYDGRWWQAQQGKDPAWIQINFPSATEVGRIVAVTNARSFEVQVKDTRGWKTVYSGEKPADTPVVAPFTPQTTDTVRLLIHSAGNRSSERITAQEIEAYAN</sequence>
<name>A0ABU1AE05_9BACT</name>
<dbReference type="InterPro" id="IPR017853">
    <property type="entry name" value="GH"/>
</dbReference>
<dbReference type="Gene3D" id="2.60.40.1190">
    <property type="match status" value="1"/>
</dbReference>
<dbReference type="SUPFAM" id="SSF49785">
    <property type="entry name" value="Galactose-binding domain-like"/>
    <property type="match status" value="1"/>
</dbReference>
<dbReference type="SUPFAM" id="SSF51445">
    <property type="entry name" value="(Trans)glycosidases"/>
    <property type="match status" value="1"/>
</dbReference>
<dbReference type="Gene3D" id="2.60.120.260">
    <property type="entry name" value="Galactose-binding domain-like"/>
    <property type="match status" value="1"/>
</dbReference>
<feature type="chain" id="PRO_5046235142" evidence="1">
    <location>
        <begin position="22"/>
        <end position="980"/>
    </location>
</feature>
<evidence type="ECO:0000313" key="4">
    <source>
        <dbReference type="Proteomes" id="UP001243717"/>
    </source>
</evidence>